<organism evidence="1 2">
    <name type="scientific">Sesamum alatum</name>
    <dbReference type="NCBI Taxonomy" id="300844"/>
    <lineage>
        <taxon>Eukaryota</taxon>
        <taxon>Viridiplantae</taxon>
        <taxon>Streptophyta</taxon>
        <taxon>Embryophyta</taxon>
        <taxon>Tracheophyta</taxon>
        <taxon>Spermatophyta</taxon>
        <taxon>Magnoliopsida</taxon>
        <taxon>eudicotyledons</taxon>
        <taxon>Gunneridae</taxon>
        <taxon>Pentapetalae</taxon>
        <taxon>asterids</taxon>
        <taxon>lamiids</taxon>
        <taxon>Lamiales</taxon>
        <taxon>Pedaliaceae</taxon>
        <taxon>Sesamum</taxon>
    </lineage>
</organism>
<dbReference type="SUPFAM" id="SSF81442">
    <property type="entry name" value="Cytochrome c oxidase subunit I-like"/>
    <property type="match status" value="1"/>
</dbReference>
<keyword evidence="2" id="KW-1185">Reference proteome</keyword>
<protein>
    <submittedName>
        <fullName evidence="1">Cytochrome c biogenesis CcmF C-terminal-like mitochondrial protein</fullName>
    </submittedName>
</protein>
<comment type="caution">
    <text evidence="1">The sequence shown here is derived from an EMBL/GenBank/DDBJ whole genome shotgun (WGS) entry which is preliminary data.</text>
</comment>
<dbReference type="AlphaFoldDB" id="A0AAE1Y6H2"/>
<sequence>MASKVKISTHTRESLGKVRAAACSRMPGIIGQKEEKKIGRRVWFFNKRSKKEEKQRNCFRSSSELPELPAPTPGFWYRDKDLIHLAKSSETPVTNLIYGAISVSNEVPRAPHLERRVEAFRPVAFPVPPSSGGACVGDAPPEIGLEALTLPTSRQLMAVGHDDYQKAPMKMNISHGGVCIFMLGVLLSCDPAAFMCDLWPRLLFVQGGRANSDSILIGAPDMAFPRLNNISFWLFAIAEALELAQRRKAKGLKDQSRQVPPQQKI</sequence>
<reference evidence="1" key="1">
    <citation type="submission" date="2020-06" db="EMBL/GenBank/DDBJ databases">
        <authorList>
            <person name="Li T."/>
            <person name="Hu X."/>
            <person name="Zhang T."/>
            <person name="Song X."/>
            <person name="Zhang H."/>
            <person name="Dai N."/>
            <person name="Sheng W."/>
            <person name="Hou X."/>
            <person name="Wei L."/>
        </authorList>
    </citation>
    <scope>NUCLEOTIDE SEQUENCE</scope>
    <source>
        <strain evidence="1">3651</strain>
        <tissue evidence="1">Leaf</tissue>
    </source>
</reference>
<reference evidence="1" key="2">
    <citation type="journal article" date="2024" name="Plant">
        <title>Genomic evolution and insights into agronomic trait innovations of Sesamum species.</title>
        <authorList>
            <person name="Miao H."/>
            <person name="Wang L."/>
            <person name="Qu L."/>
            <person name="Liu H."/>
            <person name="Sun Y."/>
            <person name="Le M."/>
            <person name="Wang Q."/>
            <person name="Wei S."/>
            <person name="Zheng Y."/>
            <person name="Lin W."/>
            <person name="Duan Y."/>
            <person name="Cao H."/>
            <person name="Xiong S."/>
            <person name="Wang X."/>
            <person name="Wei L."/>
            <person name="Li C."/>
            <person name="Ma Q."/>
            <person name="Ju M."/>
            <person name="Zhao R."/>
            <person name="Li G."/>
            <person name="Mu C."/>
            <person name="Tian Q."/>
            <person name="Mei H."/>
            <person name="Zhang T."/>
            <person name="Gao T."/>
            <person name="Zhang H."/>
        </authorList>
    </citation>
    <scope>NUCLEOTIDE SEQUENCE</scope>
    <source>
        <strain evidence="1">3651</strain>
    </source>
</reference>
<dbReference type="PANTHER" id="PTHR36010">
    <property type="entry name" value="CYTOCHROME C BIOGENESIS CCMF C-TERMINAL-LIKE MITOCHONDRIAL PROTEIN-RELATED"/>
    <property type="match status" value="1"/>
</dbReference>
<name>A0AAE1Y6H2_9LAMI</name>
<dbReference type="GO" id="GO:0017004">
    <property type="term" value="P:cytochrome complex assembly"/>
    <property type="evidence" value="ECO:0007669"/>
    <property type="project" value="InterPro"/>
</dbReference>
<dbReference type="Gene3D" id="1.20.210.10">
    <property type="entry name" value="Cytochrome c oxidase-like, subunit I domain"/>
    <property type="match status" value="1"/>
</dbReference>
<dbReference type="InterPro" id="IPR036927">
    <property type="entry name" value="Cyt_c_oxase-like_su1_sf"/>
</dbReference>
<dbReference type="InterPro" id="IPR044955">
    <property type="entry name" value="CCMFC"/>
</dbReference>
<proteinExistence type="predicted"/>
<dbReference type="EMBL" id="JACGWO010000006">
    <property type="protein sequence ID" value="KAK4424599.1"/>
    <property type="molecule type" value="Genomic_DNA"/>
</dbReference>
<dbReference type="PANTHER" id="PTHR36010:SF1">
    <property type="entry name" value="CYTOCHROME C BIOGENESIS CCMF C-TERMINAL-LIKE MITOCHONDRIAL PROTEIN-RELATED"/>
    <property type="match status" value="1"/>
</dbReference>
<accession>A0AAE1Y6H2</accession>
<gene>
    <name evidence="1" type="ORF">Salat_1653500</name>
</gene>
<evidence type="ECO:0000313" key="2">
    <source>
        <dbReference type="Proteomes" id="UP001293254"/>
    </source>
</evidence>
<evidence type="ECO:0000313" key="1">
    <source>
        <dbReference type="EMBL" id="KAK4424599.1"/>
    </source>
</evidence>
<feature type="non-terminal residue" evidence="1">
    <location>
        <position position="1"/>
    </location>
</feature>
<dbReference type="Proteomes" id="UP001293254">
    <property type="component" value="Unassembled WGS sequence"/>
</dbReference>